<dbReference type="AlphaFoldDB" id="A0AAE0L983"/>
<dbReference type="Proteomes" id="UP001190700">
    <property type="component" value="Unassembled WGS sequence"/>
</dbReference>
<evidence type="ECO:0000313" key="2">
    <source>
        <dbReference type="Proteomes" id="UP001190700"/>
    </source>
</evidence>
<accession>A0AAE0L983</accession>
<reference evidence="1 2" key="1">
    <citation type="journal article" date="2015" name="Genome Biol. Evol.">
        <title>Comparative Genomics of a Bacterivorous Green Alga Reveals Evolutionary Causalities and Consequences of Phago-Mixotrophic Mode of Nutrition.</title>
        <authorList>
            <person name="Burns J.A."/>
            <person name="Paasch A."/>
            <person name="Narechania A."/>
            <person name="Kim E."/>
        </authorList>
    </citation>
    <scope>NUCLEOTIDE SEQUENCE [LARGE SCALE GENOMIC DNA]</scope>
    <source>
        <strain evidence="1 2">PLY_AMNH</strain>
    </source>
</reference>
<sequence length="96" mass="11284">MDIYDSDTEVRELMKEGELTSWRPSELLYRLDMKASKEKSFAPTVILAMRPLGFEHPVWVLTIRASQGECIEHPVVETHLRVLMQRRRHVRGSRHV</sequence>
<keyword evidence="2" id="KW-1185">Reference proteome</keyword>
<dbReference type="EMBL" id="LGRX02006372">
    <property type="protein sequence ID" value="KAK3276826.1"/>
    <property type="molecule type" value="Genomic_DNA"/>
</dbReference>
<proteinExistence type="predicted"/>
<gene>
    <name evidence="1" type="ORF">CYMTET_15138</name>
</gene>
<name>A0AAE0L983_9CHLO</name>
<organism evidence="1 2">
    <name type="scientific">Cymbomonas tetramitiformis</name>
    <dbReference type="NCBI Taxonomy" id="36881"/>
    <lineage>
        <taxon>Eukaryota</taxon>
        <taxon>Viridiplantae</taxon>
        <taxon>Chlorophyta</taxon>
        <taxon>Pyramimonadophyceae</taxon>
        <taxon>Pyramimonadales</taxon>
        <taxon>Pyramimonadaceae</taxon>
        <taxon>Cymbomonas</taxon>
    </lineage>
</organism>
<comment type="caution">
    <text evidence="1">The sequence shown here is derived from an EMBL/GenBank/DDBJ whole genome shotgun (WGS) entry which is preliminary data.</text>
</comment>
<evidence type="ECO:0000313" key="1">
    <source>
        <dbReference type="EMBL" id="KAK3276826.1"/>
    </source>
</evidence>
<protein>
    <submittedName>
        <fullName evidence="1">Uncharacterized protein</fullName>
    </submittedName>
</protein>